<feature type="transmembrane region" description="Helical" evidence="2">
    <location>
        <begin position="245"/>
        <end position="271"/>
    </location>
</feature>
<feature type="transmembrane region" description="Helical" evidence="2">
    <location>
        <begin position="110"/>
        <end position="133"/>
    </location>
</feature>
<reference evidence="3 4" key="1">
    <citation type="submission" date="2020-08" db="EMBL/GenBank/DDBJ databases">
        <title>Sequencing the genomes of 1000 actinobacteria strains.</title>
        <authorList>
            <person name="Klenk H.-P."/>
        </authorList>
    </citation>
    <scope>NUCLEOTIDE SEQUENCE [LARGE SCALE GENOMIC DNA]</scope>
    <source>
        <strain evidence="3 4">DSM 43150</strain>
    </source>
</reference>
<dbReference type="AlphaFoldDB" id="A0A7W7MM42"/>
<evidence type="ECO:0000256" key="2">
    <source>
        <dbReference type="SAM" id="Phobius"/>
    </source>
</evidence>
<gene>
    <name evidence="3" type="ORF">BJ964_008946</name>
</gene>
<comment type="caution">
    <text evidence="3">The sequence shown here is derived from an EMBL/GenBank/DDBJ whole genome shotgun (WGS) entry which is preliminary data.</text>
</comment>
<name>A0A7W7MM42_9ACTN</name>
<dbReference type="EMBL" id="JACHNC010000001">
    <property type="protein sequence ID" value="MBB4754785.1"/>
    <property type="molecule type" value="Genomic_DNA"/>
</dbReference>
<keyword evidence="2" id="KW-1133">Transmembrane helix</keyword>
<feature type="compositionally biased region" description="Polar residues" evidence="1">
    <location>
        <begin position="32"/>
        <end position="71"/>
    </location>
</feature>
<feature type="region of interest" description="Disordered" evidence="1">
    <location>
        <begin position="1"/>
        <end position="94"/>
    </location>
</feature>
<evidence type="ECO:0000256" key="1">
    <source>
        <dbReference type="SAM" id="MobiDB-lite"/>
    </source>
</evidence>
<dbReference type="Proteomes" id="UP000590511">
    <property type="component" value="Unassembled WGS sequence"/>
</dbReference>
<sequence length="283" mass="28577">MTTPAATGPLASPAGGPGAPLPTTTGEPSAPLPTTTGEPSAPLPTTTGEPSAPLPTTTGEPSAPLPTTTGEPSAPLAMTAGGPGGPNWPQEDEPEIRPDWRERFALGADLALIGIGVTVAALPVLTLPAALAAGSTAVRHRYHAGSLPAFRPLLRQFRRTLLPGVPVVLVAALLLVDLVALSRGWVPGGTPMLVITAAVVSWLAGVATLTLVAGGRDPSQSWKAAIGWAWGQAVSRPWSALAPALAGVLAFFLALSVPATIPLVVGFHLFAAHVLSDRLAPAE</sequence>
<accession>A0A7W7MM42</accession>
<protein>
    <submittedName>
        <fullName evidence="3">Putative membrane protein YesL</fullName>
    </submittedName>
</protein>
<evidence type="ECO:0000313" key="3">
    <source>
        <dbReference type="EMBL" id="MBB4754785.1"/>
    </source>
</evidence>
<keyword evidence="2" id="KW-0472">Membrane</keyword>
<proteinExistence type="predicted"/>
<keyword evidence="2" id="KW-0812">Transmembrane</keyword>
<feature type="transmembrane region" description="Helical" evidence="2">
    <location>
        <begin position="193"/>
        <end position="213"/>
    </location>
</feature>
<feature type="transmembrane region" description="Helical" evidence="2">
    <location>
        <begin position="161"/>
        <end position="181"/>
    </location>
</feature>
<organism evidence="3 4">
    <name type="scientific">Actinoplanes lobatus</name>
    <dbReference type="NCBI Taxonomy" id="113568"/>
    <lineage>
        <taxon>Bacteria</taxon>
        <taxon>Bacillati</taxon>
        <taxon>Actinomycetota</taxon>
        <taxon>Actinomycetes</taxon>
        <taxon>Micromonosporales</taxon>
        <taxon>Micromonosporaceae</taxon>
        <taxon>Actinoplanes</taxon>
    </lineage>
</organism>
<evidence type="ECO:0000313" key="4">
    <source>
        <dbReference type="Proteomes" id="UP000590511"/>
    </source>
</evidence>
<feature type="compositionally biased region" description="Low complexity" evidence="1">
    <location>
        <begin position="1"/>
        <end position="14"/>
    </location>
</feature>
<dbReference type="RefSeq" id="WP_262479435.1">
    <property type="nucleotide sequence ID" value="NZ_JACHNC010000001.1"/>
</dbReference>